<proteinExistence type="predicted"/>
<dbReference type="EMBL" id="FOSG01000011">
    <property type="protein sequence ID" value="SFK99930.1"/>
    <property type="molecule type" value="Genomic_DNA"/>
</dbReference>
<reference evidence="4" key="1">
    <citation type="submission" date="2016-10" db="EMBL/GenBank/DDBJ databases">
        <authorList>
            <person name="Varghese N."/>
            <person name="Submissions S."/>
        </authorList>
    </citation>
    <scope>NUCLEOTIDE SEQUENCE [LARGE SCALE GENOMIC DNA]</scope>
    <source>
        <strain evidence="4">PL19</strain>
    </source>
</reference>
<keyword evidence="2" id="KW-1133">Transmembrane helix</keyword>
<dbReference type="RefSeq" id="WP_245793697.1">
    <property type="nucleotide sequence ID" value="NZ_FOSG01000011.1"/>
</dbReference>
<dbReference type="Proteomes" id="UP000198928">
    <property type="component" value="Unassembled WGS sequence"/>
</dbReference>
<evidence type="ECO:0000313" key="3">
    <source>
        <dbReference type="EMBL" id="SFK99930.1"/>
    </source>
</evidence>
<protein>
    <submittedName>
        <fullName evidence="3">Uncharacterized protein</fullName>
    </submittedName>
</protein>
<dbReference type="Pfam" id="PF25637">
    <property type="entry name" value="DUF7942"/>
    <property type="match status" value="1"/>
</dbReference>
<dbReference type="AlphaFoldDB" id="A0A1I4E4P9"/>
<feature type="compositionally biased region" description="Gly residues" evidence="1">
    <location>
        <begin position="9"/>
        <end position="20"/>
    </location>
</feature>
<keyword evidence="2" id="KW-0812">Transmembrane</keyword>
<feature type="transmembrane region" description="Helical" evidence="2">
    <location>
        <begin position="89"/>
        <end position="112"/>
    </location>
</feature>
<accession>A0A1I4E4P9</accession>
<dbReference type="InterPro" id="IPR057702">
    <property type="entry name" value="DUF7942"/>
</dbReference>
<evidence type="ECO:0000256" key="1">
    <source>
        <dbReference type="SAM" id="MobiDB-lite"/>
    </source>
</evidence>
<keyword evidence="4" id="KW-1185">Reference proteome</keyword>
<name>A0A1I4E4P9_9ACTN</name>
<evidence type="ECO:0000313" key="4">
    <source>
        <dbReference type="Proteomes" id="UP000198928"/>
    </source>
</evidence>
<gene>
    <name evidence="3" type="ORF">SAMN05192584_111124</name>
</gene>
<organism evidence="3 4">
    <name type="scientific">Streptomyces pini</name>
    <dbReference type="NCBI Taxonomy" id="1520580"/>
    <lineage>
        <taxon>Bacteria</taxon>
        <taxon>Bacillati</taxon>
        <taxon>Actinomycetota</taxon>
        <taxon>Actinomycetes</taxon>
        <taxon>Kitasatosporales</taxon>
        <taxon>Streptomycetaceae</taxon>
        <taxon>Streptomyces</taxon>
    </lineage>
</organism>
<dbReference type="NCBIfam" id="NF046119">
    <property type="entry name" value="memb_SCO4225"/>
    <property type="match status" value="1"/>
</dbReference>
<evidence type="ECO:0000256" key="2">
    <source>
        <dbReference type="SAM" id="Phobius"/>
    </source>
</evidence>
<keyword evidence="2" id="KW-0472">Membrane</keyword>
<feature type="region of interest" description="Disordered" evidence="1">
    <location>
        <begin position="1"/>
        <end position="22"/>
    </location>
</feature>
<sequence length="122" mass="12352">MAVHDGGRGDGNGNGNGGGRLSRRVRGIADNRPARIYLAVCAALVLWVVLDATVVPHEDASMAALWPVAATAPTSLLALAVPLPDGPVGGALLLGLVSLAAVVNAGVFSAVLRRFRTRAAHG</sequence>
<feature type="transmembrane region" description="Helical" evidence="2">
    <location>
        <begin position="36"/>
        <end position="56"/>
    </location>
</feature>